<evidence type="ECO:0000256" key="2">
    <source>
        <dbReference type="PIRSR" id="PIRSR000390-2"/>
    </source>
</evidence>
<dbReference type="Gene3D" id="3.90.1150.10">
    <property type="entry name" value="Aspartate Aminotransferase, domain 1"/>
    <property type="match status" value="1"/>
</dbReference>
<feature type="modified residue" description="N6-(pyridoxal phosphate)lysine" evidence="2">
    <location>
        <position position="222"/>
    </location>
</feature>
<keyword evidence="2 3" id="KW-0663">Pyridoxal phosphate</keyword>
<accession>A0A927BRU2</accession>
<dbReference type="InterPro" id="IPR015422">
    <property type="entry name" value="PyrdxlP-dep_Trfase_small"/>
</dbReference>
<dbReference type="PIRSF" id="PIRSF000390">
    <property type="entry name" value="PLP_StrS"/>
    <property type="match status" value="1"/>
</dbReference>
<dbReference type="GO" id="GO:0000271">
    <property type="term" value="P:polysaccharide biosynthetic process"/>
    <property type="evidence" value="ECO:0007669"/>
    <property type="project" value="TreeGrafter"/>
</dbReference>
<keyword evidence="4" id="KW-0808">Transferase</keyword>
<dbReference type="GO" id="GO:0008483">
    <property type="term" value="F:transaminase activity"/>
    <property type="evidence" value="ECO:0007669"/>
    <property type="project" value="UniProtKB-KW"/>
</dbReference>
<dbReference type="InterPro" id="IPR015424">
    <property type="entry name" value="PyrdxlP-dep_Trfase"/>
</dbReference>
<protein>
    <submittedName>
        <fullName evidence="4">Aminotransferase class I/II-fold pyridoxal phosphate-dependent enzyme</fullName>
    </submittedName>
</protein>
<reference evidence="4" key="1">
    <citation type="submission" date="2020-09" db="EMBL/GenBank/DDBJ databases">
        <title>A novel bacterium of genus Paenibacillus, isolated from South China Sea.</title>
        <authorList>
            <person name="Huang H."/>
            <person name="Mo K."/>
            <person name="Hu Y."/>
        </authorList>
    </citation>
    <scope>NUCLEOTIDE SEQUENCE</scope>
    <source>
        <strain evidence="4">IB182496</strain>
    </source>
</reference>
<dbReference type="EMBL" id="JACXIZ010000011">
    <property type="protein sequence ID" value="MBD2844510.1"/>
    <property type="molecule type" value="Genomic_DNA"/>
</dbReference>
<name>A0A927BRU2_9BACL</name>
<dbReference type="Pfam" id="PF01041">
    <property type="entry name" value="DegT_DnrJ_EryC1"/>
    <property type="match status" value="1"/>
</dbReference>
<evidence type="ECO:0000256" key="1">
    <source>
        <dbReference type="PIRSR" id="PIRSR000390-1"/>
    </source>
</evidence>
<dbReference type="AlphaFoldDB" id="A0A927BRU2"/>
<keyword evidence="4" id="KW-0032">Aminotransferase</keyword>
<evidence type="ECO:0000313" key="5">
    <source>
        <dbReference type="Proteomes" id="UP000621560"/>
    </source>
</evidence>
<evidence type="ECO:0000256" key="3">
    <source>
        <dbReference type="RuleBase" id="RU004508"/>
    </source>
</evidence>
<evidence type="ECO:0000313" key="4">
    <source>
        <dbReference type="EMBL" id="MBD2844510.1"/>
    </source>
</evidence>
<dbReference type="Proteomes" id="UP000621560">
    <property type="component" value="Unassembled WGS sequence"/>
</dbReference>
<keyword evidence="5" id="KW-1185">Reference proteome</keyword>
<dbReference type="InterPro" id="IPR000653">
    <property type="entry name" value="DegT/StrS_aminotransferase"/>
</dbReference>
<comment type="caution">
    <text evidence="4">The sequence shown here is derived from an EMBL/GenBank/DDBJ whole genome shotgun (WGS) entry which is preliminary data.</text>
</comment>
<dbReference type="PANTHER" id="PTHR30244:SF30">
    <property type="entry name" value="BLR5990 PROTEIN"/>
    <property type="match status" value="1"/>
</dbReference>
<gene>
    <name evidence="4" type="ORF">IDH44_04850</name>
</gene>
<feature type="active site" description="Proton acceptor" evidence="1">
    <location>
        <position position="222"/>
    </location>
</feature>
<dbReference type="GO" id="GO:0030170">
    <property type="term" value="F:pyridoxal phosphate binding"/>
    <property type="evidence" value="ECO:0007669"/>
    <property type="project" value="TreeGrafter"/>
</dbReference>
<dbReference type="Gene3D" id="3.40.640.10">
    <property type="entry name" value="Type I PLP-dependent aspartate aminotransferase-like (Major domain)"/>
    <property type="match status" value="1"/>
</dbReference>
<dbReference type="SUPFAM" id="SSF53383">
    <property type="entry name" value="PLP-dependent transferases"/>
    <property type="match status" value="1"/>
</dbReference>
<dbReference type="RefSeq" id="WP_190915253.1">
    <property type="nucleotide sequence ID" value="NZ_JACXIZ010000011.1"/>
</dbReference>
<dbReference type="InterPro" id="IPR015421">
    <property type="entry name" value="PyrdxlP-dep_Trfase_major"/>
</dbReference>
<organism evidence="4 5">
    <name type="scientific">Paenibacillus sabuli</name>
    <dbReference type="NCBI Taxonomy" id="2772509"/>
    <lineage>
        <taxon>Bacteria</taxon>
        <taxon>Bacillati</taxon>
        <taxon>Bacillota</taxon>
        <taxon>Bacilli</taxon>
        <taxon>Bacillales</taxon>
        <taxon>Paenibacillaceae</taxon>
        <taxon>Paenibacillus</taxon>
    </lineage>
</organism>
<comment type="similarity">
    <text evidence="3">Belongs to the DegT/DnrJ/EryC1 family.</text>
</comment>
<proteinExistence type="inferred from homology"/>
<dbReference type="PANTHER" id="PTHR30244">
    <property type="entry name" value="TRANSAMINASE"/>
    <property type="match status" value="1"/>
</dbReference>
<sequence>MRSDAAQTAGRIVEAVRRSLPRDCGNVQLHEPRFGPGEHAAVLAALAANYVSSAGTEVKAFERELAAAAGAHHAVALSSGTAALHLALLLSGVEPGDEVLMPSLTFVATANAAAYCGAMPHFADCSPHSLALDSHRLAAWLEQIAVPCGDGYRNRVSGRPMRALVLVHPLGHPVDTAPYEALCRRYGLALVEDAAAALGSRLYGRPVGSASRLAAISFNGNKLVTTGGGGAILTSDSRLAQTARHVSSTAKLPHRWASRHDRLGYNYRMPALSAALGRAQLARLPVLLAAKRSLASRYRDAFRELTEVELLEEPPHAESNYWLNTLLLSRPHPRLREAVLDALHAAGLGARPLWTPLHRLPMYRRHPRMPLPETDRLWCRAVHLPSSYFLAGEEPTP</sequence>